<dbReference type="SMART" id="SM00487">
    <property type="entry name" value="DEXDc"/>
    <property type="match status" value="1"/>
</dbReference>
<dbReference type="SMART" id="SM00490">
    <property type="entry name" value="HELICc"/>
    <property type="match status" value="1"/>
</dbReference>
<feature type="domain" description="Helicase C-terminal" evidence="15">
    <location>
        <begin position="240"/>
        <end position="389"/>
    </location>
</feature>
<gene>
    <name evidence="16" type="ORF">SAMN06295970_113126</name>
</gene>
<dbReference type="InterPro" id="IPR027417">
    <property type="entry name" value="P-loop_NTPase"/>
</dbReference>
<dbReference type="EMBL" id="FXUL01000013">
    <property type="protein sequence ID" value="SMP68277.1"/>
    <property type="molecule type" value="Genomic_DNA"/>
</dbReference>
<evidence type="ECO:0000313" key="17">
    <source>
        <dbReference type="Proteomes" id="UP001158049"/>
    </source>
</evidence>
<evidence type="ECO:0000256" key="9">
    <source>
        <dbReference type="ARBA" id="ARBA00034617"/>
    </source>
</evidence>
<accession>A0ABY1QEI5</accession>
<dbReference type="InterPro" id="IPR002464">
    <property type="entry name" value="DNA/RNA_helicase_DEAH_CS"/>
</dbReference>
<evidence type="ECO:0000256" key="13">
    <source>
        <dbReference type="SAM" id="MobiDB-lite"/>
    </source>
</evidence>
<dbReference type="PANTHER" id="PTHR13710:SF105">
    <property type="entry name" value="ATP-DEPENDENT DNA HELICASE Q1"/>
    <property type="match status" value="1"/>
</dbReference>
<evidence type="ECO:0000256" key="2">
    <source>
        <dbReference type="ARBA" id="ARBA00022723"/>
    </source>
</evidence>
<evidence type="ECO:0000256" key="6">
    <source>
        <dbReference type="ARBA" id="ARBA00022840"/>
    </source>
</evidence>
<reference evidence="16 17" key="1">
    <citation type="submission" date="2017-05" db="EMBL/GenBank/DDBJ databases">
        <authorList>
            <person name="Varghese N."/>
            <person name="Submissions S."/>
        </authorList>
    </citation>
    <scope>NUCLEOTIDE SEQUENCE [LARGE SCALE GENOMIC DNA]</scope>
    <source>
        <strain evidence="16 17">DSM 26001</strain>
    </source>
</reference>
<dbReference type="RefSeq" id="WP_283443476.1">
    <property type="nucleotide sequence ID" value="NZ_FXUL01000013.1"/>
</dbReference>
<dbReference type="CDD" id="cd17920">
    <property type="entry name" value="DEXHc_RecQ"/>
    <property type="match status" value="1"/>
</dbReference>
<evidence type="ECO:0000313" key="16">
    <source>
        <dbReference type="EMBL" id="SMP68277.1"/>
    </source>
</evidence>
<organism evidence="16 17">
    <name type="scientific">Noviherbaspirillum suwonense</name>
    <dbReference type="NCBI Taxonomy" id="1224511"/>
    <lineage>
        <taxon>Bacteria</taxon>
        <taxon>Pseudomonadati</taxon>
        <taxon>Pseudomonadota</taxon>
        <taxon>Betaproteobacteria</taxon>
        <taxon>Burkholderiales</taxon>
        <taxon>Oxalobacteraceae</taxon>
        <taxon>Noviherbaspirillum</taxon>
    </lineage>
</organism>
<evidence type="ECO:0000256" key="8">
    <source>
        <dbReference type="ARBA" id="ARBA00023235"/>
    </source>
</evidence>
<feature type="domain" description="Helicase ATP-binding" evidence="14">
    <location>
        <begin position="48"/>
        <end position="216"/>
    </location>
</feature>
<dbReference type="EC" id="5.6.2.4" evidence="10"/>
<dbReference type="InterPro" id="IPR032284">
    <property type="entry name" value="RecQ_Zn-bd"/>
</dbReference>
<keyword evidence="5 16" id="KW-0347">Helicase</keyword>
<keyword evidence="17" id="KW-1185">Reference proteome</keyword>
<evidence type="ECO:0000256" key="3">
    <source>
        <dbReference type="ARBA" id="ARBA00022741"/>
    </source>
</evidence>
<comment type="catalytic activity">
    <reaction evidence="9">
        <text>Couples ATP hydrolysis with the unwinding of duplex DNA by translocating in the 3'-5' direction.</text>
        <dbReference type="EC" id="5.6.2.4"/>
    </reaction>
</comment>
<dbReference type="Proteomes" id="UP001158049">
    <property type="component" value="Unassembled WGS sequence"/>
</dbReference>
<dbReference type="PROSITE" id="PS51192">
    <property type="entry name" value="HELICASE_ATP_BIND_1"/>
    <property type="match status" value="1"/>
</dbReference>
<comment type="similarity">
    <text evidence="1">Belongs to the helicase family. RecQ subfamily.</text>
</comment>
<evidence type="ECO:0000256" key="10">
    <source>
        <dbReference type="ARBA" id="ARBA00034808"/>
    </source>
</evidence>
<dbReference type="NCBIfam" id="TIGR00614">
    <property type="entry name" value="recQ_fam"/>
    <property type="match status" value="1"/>
</dbReference>
<keyword evidence="2" id="KW-0479">Metal-binding</keyword>
<dbReference type="PROSITE" id="PS51194">
    <property type="entry name" value="HELICASE_CTER"/>
    <property type="match status" value="1"/>
</dbReference>
<dbReference type="GO" id="GO:0004386">
    <property type="term" value="F:helicase activity"/>
    <property type="evidence" value="ECO:0007669"/>
    <property type="project" value="UniProtKB-KW"/>
</dbReference>
<dbReference type="PANTHER" id="PTHR13710">
    <property type="entry name" value="DNA HELICASE RECQ FAMILY MEMBER"/>
    <property type="match status" value="1"/>
</dbReference>
<keyword evidence="4" id="KW-0378">Hydrolase</keyword>
<dbReference type="InterPro" id="IPR011545">
    <property type="entry name" value="DEAD/DEAH_box_helicase_dom"/>
</dbReference>
<evidence type="ECO:0000256" key="7">
    <source>
        <dbReference type="ARBA" id="ARBA00023125"/>
    </source>
</evidence>
<dbReference type="InterPro" id="IPR014001">
    <property type="entry name" value="Helicase_ATP-bd"/>
</dbReference>
<dbReference type="Pfam" id="PF00271">
    <property type="entry name" value="Helicase_C"/>
    <property type="match status" value="1"/>
</dbReference>
<proteinExistence type="inferred from homology"/>
<keyword evidence="7" id="KW-0238">DNA-binding</keyword>
<sequence>MNARIASSRPGSSAATGKPRRRATDAFDSLLRNTFGIRRLRPGQRDVIDSVLSGADTFALMPTGAGKSLCYQLPAMKLPGLVLVVSPLISLMRDQLTKLEEMAIPAVQVNSSLKRDEEASALEAIANARCRIVFATPERLAQREFIELLQTQKTALFVVDEAHCVSQWGHDFRPAYLDLAGAIRALGKPPVLALTATATDDAIADIVKQLGLSRPRIINTGIYRTNLQYSVVQVTSDREKLDQMLALAARHQGSGIVYAATVAAVEQLHAALTEQGESVTLYHGRLGARERQHNQDRFMEGEARLMVATNAFGMGIDKADIRFIIHFQMPANLEAYYQESGRAGRDGETANCILLFQFKDKRVQQFFLARDYPDGDDVRHVYAAAATLADRGPTPFADLCAALPTMSAQRIRVALKLLKDDGLLAQDKQLRIRGGRKAADATTFDRLAGAYADKAERDREALEQMVSYAQSGYCRWKLLLQYFNEAEETPSACGACDSCLRTVTLEDSFPAPVEAVPAAAPAIAQPAPLFAVGSRVRVPRHDEGEVIAIAGDMVTITFGDGHENKTFLASYVQPSEAAANLTGGTA</sequence>
<dbReference type="PROSITE" id="PS00690">
    <property type="entry name" value="DEAH_ATP_HELICASE"/>
    <property type="match status" value="1"/>
</dbReference>
<evidence type="ECO:0000256" key="11">
    <source>
        <dbReference type="ARBA" id="ARBA00044535"/>
    </source>
</evidence>
<evidence type="ECO:0000256" key="4">
    <source>
        <dbReference type="ARBA" id="ARBA00022801"/>
    </source>
</evidence>
<dbReference type="Pfam" id="PF00270">
    <property type="entry name" value="DEAD"/>
    <property type="match status" value="1"/>
</dbReference>
<keyword evidence="3" id="KW-0547">Nucleotide-binding</keyword>
<name>A0ABY1QEI5_9BURK</name>
<keyword evidence="6" id="KW-0067">ATP-binding</keyword>
<evidence type="ECO:0000256" key="1">
    <source>
        <dbReference type="ARBA" id="ARBA00005446"/>
    </source>
</evidence>
<dbReference type="Pfam" id="PF16124">
    <property type="entry name" value="RecQ_Zn_bind"/>
    <property type="match status" value="1"/>
</dbReference>
<feature type="region of interest" description="Disordered" evidence="13">
    <location>
        <begin position="1"/>
        <end position="23"/>
    </location>
</feature>
<comment type="caution">
    <text evidence="16">The sequence shown here is derived from an EMBL/GenBank/DDBJ whole genome shotgun (WGS) entry which is preliminary data.</text>
</comment>
<evidence type="ECO:0000259" key="14">
    <source>
        <dbReference type="PROSITE" id="PS51192"/>
    </source>
</evidence>
<dbReference type="SUPFAM" id="SSF52540">
    <property type="entry name" value="P-loop containing nucleoside triphosphate hydrolases"/>
    <property type="match status" value="1"/>
</dbReference>
<keyword evidence="8" id="KW-0413">Isomerase</keyword>
<evidence type="ECO:0000256" key="5">
    <source>
        <dbReference type="ARBA" id="ARBA00022806"/>
    </source>
</evidence>
<dbReference type="InterPro" id="IPR001650">
    <property type="entry name" value="Helicase_C-like"/>
</dbReference>
<dbReference type="InterPro" id="IPR004589">
    <property type="entry name" value="DNA_helicase_ATP-dep_RecQ"/>
</dbReference>
<evidence type="ECO:0000259" key="15">
    <source>
        <dbReference type="PROSITE" id="PS51194"/>
    </source>
</evidence>
<evidence type="ECO:0000256" key="12">
    <source>
        <dbReference type="ARBA" id="ARBA00044550"/>
    </source>
</evidence>
<protein>
    <recommendedName>
        <fullName evidence="11">ATP-dependent DNA helicase RecQ</fullName>
        <ecNumber evidence="10">5.6.2.4</ecNumber>
    </recommendedName>
    <alternativeName>
        <fullName evidence="12">DNA 3'-5' helicase RecQ</fullName>
    </alternativeName>
</protein>
<dbReference type="Gene3D" id="3.40.50.300">
    <property type="entry name" value="P-loop containing nucleotide triphosphate hydrolases"/>
    <property type="match status" value="2"/>
</dbReference>